<keyword evidence="3" id="KW-0472">Membrane</keyword>
<evidence type="ECO:0000256" key="3">
    <source>
        <dbReference type="SAM" id="Phobius"/>
    </source>
</evidence>
<gene>
    <name evidence="4" type="ORF">DSPE1174_LOCUS2221</name>
</gene>
<protein>
    <recommendedName>
        <fullName evidence="5">Tyrosine-protein kinase ephrin type A/B receptor-like domain-containing protein</fullName>
    </recommendedName>
</protein>
<evidence type="ECO:0000256" key="1">
    <source>
        <dbReference type="SAM" id="Coils"/>
    </source>
</evidence>
<dbReference type="PANTHER" id="PTHR46967">
    <property type="entry name" value="INSULIN-LIKE GROWTH FACTOR BINDING PROTEIN,N-TERMINAL"/>
    <property type="match status" value="1"/>
</dbReference>
<proteinExistence type="predicted"/>
<feature type="transmembrane region" description="Helical" evidence="3">
    <location>
        <begin position="1162"/>
        <end position="1180"/>
    </location>
</feature>
<feature type="compositionally biased region" description="Low complexity" evidence="2">
    <location>
        <begin position="12"/>
        <end position="38"/>
    </location>
</feature>
<feature type="region of interest" description="Disordered" evidence="2">
    <location>
        <begin position="1"/>
        <end position="104"/>
    </location>
</feature>
<dbReference type="InterPro" id="IPR009030">
    <property type="entry name" value="Growth_fac_rcpt_cys_sf"/>
</dbReference>
<reference evidence="4" key="1">
    <citation type="submission" date="2021-01" db="EMBL/GenBank/DDBJ databases">
        <authorList>
            <person name="Corre E."/>
            <person name="Pelletier E."/>
            <person name="Niang G."/>
            <person name="Scheremetjew M."/>
            <person name="Finn R."/>
            <person name="Kale V."/>
            <person name="Holt S."/>
            <person name="Cochrane G."/>
            <person name="Meng A."/>
            <person name="Brown T."/>
            <person name="Cohen L."/>
        </authorList>
    </citation>
    <scope>NUCLEOTIDE SEQUENCE</scope>
    <source>
        <strain evidence="4">CCMP1381</strain>
    </source>
</reference>
<feature type="compositionally biased region" description="Low complexity" evidence="2">
    <location>
        <begin position="171"/>
        <end position="182"/>
    </location>
</feature>
<dbReference type="PANTHER" id="PTHR46967:SF2">
    <property type="entry name" value="SUSHI, VON WILLEBRAND FACTOR TYPE A, EGF AND PENTRAXIN DOMAIN-CONTAINING PROTEIN 1-LIKE"/>
    <property type="match status" value="1"/>
</dbReference>
<feature type="coiled-coil region" evidence="1">
    <location>
        <begin position="1413"/>
        <end position="1440"/>
    </location>
</feature>
<keyword evidence="1" id="KW-0175">Coiled coil</keyword>
<keyword evidence="3" id="KW-0812">Transmembrane</keyword>
<feature type="transmembrane region" description="Helical" evidence="3">
    <location>
        <begin position="569"/>
        <end position="594"/>
    </location>
</feature>
<feature type="region of interest" description="Disordered" evidence="2">
    <location>
        <begin position="1942"/>
        <end position="1962"/>
    </location>
</feature>
<feature type="compositionally biased region" description="Low complexity" evidence="2">
    <location>
        <begin position="77"/>
        <end position="104"/>
    </location>
</feature>
<evidence type="ECO:0008006" key="5">
    <source>
        <dbReference type="Google" id="ProtNLM"/>
    </source>
</evidence>
<dbReference type="CDD" id="cd00185">
    <property type="entry name" value="TNFRSF"/>
    <property type="match status" value="2"/>
</dbReference>
<accession>A0A7S2AQ57</accession>
<dbReference type="Gene3D" id="2.10.50.10">
    <property type="entry name" value="Tumor Necrosis Factor Receptor, subunit A, domain 2"/>
    <property type="match status" value="2"/>
</dbReference>
<name>A0A7S2AQ57_9STRA</name>
<evidence type="ECO:0000256" key="2">
    <source>
        <dbReference type="SAM" id="MobiDB-lite"/>
    </source>
</evidence>
<sequence>MPSTVPTRIPLAVPTSEPSTAAPSSPSPSSLPTAVPVVFVSHAPSFSPGHTPRPSVPPSSVPTTSAPSKFPTLSAAPTLVPSTSDPSPVPSHSPTLSLDPTSSPSWAPTISLGPTITFEIKVAVSLTVTISNGTALRPHLMKSSIASQVGVNVSQINDFEITVNDRRLSSEEGGPSEGSSPSYTANNSENAEEPIIFGTTLNGLLESFDDQIHGPIELLPSQRRLADTSYSVSFTVYDPEADVENKLSNASFAETLSSNLGTAAVVIVDDTYVYTKNPSSMPSPLPSSQPSSLPTRLCLPGTWKDTDSNTCHACSAGTYSSVEGAESCHSCSPGTFSTEGSAYCTSCGRGKVAPQNGTANACSECPPGEYMDERGEASCKVCPSGSFASENGTHECSRCAAGTYARGNRSITCGDCEDGAFSLPGASSCTNCSENCDPENTDTCAKGFVLQKHGVFDTALTWYGDEKKFEGNVFFPGACFCKGLSQSSKFAGRPFDIDDVTRITPSSNQTMNEYVHYWSYSGGVWTKTLADFSKGFVEFGSGGYYKLRYQSSDELYGCSEYQDIMMSEIIGVILIVLIAIFSVLVFILPFTEILSKRLNSSMIKPIVFSYQYAYAKVQLRNQIKRLEAMEKSERNYNSSELKPTWRKNCIVKLAEIFAALNFTRNTAHPFWNRFSALIYVKTRVAAGCSWIVRYACYFIGYAAVDSIGFAVVCCFSAFRYVLRTVVTAFTSVIGHLVATIKEASEMASKRSQAKERKDYTNAAASSIPVSIIFECWEEKFTSDACSPLLKNALFVYQNARELLKESSPCALTRALAHLFEEREREFRSRLESNTRGDEDLLGEAAARCVIAGLALLNQIVSSEEELSHNSISPSSGDKEDLRIVLHMWDRCIPWGWVPEDISLDAFQVSEARKKIIASFDEAAPETEHIPAKSLPEAKKGALATSNNNNDDLRSQLMLATTNSDDLARNDSSLVPRDDFNQDIQRPLSLSAREQDAMMEIKSPDLIVFNAQPGYGDEDDYSADFSEEEVRHGEDMSLVLDIIPLCIKSIAKLVPLLVVMLGADIMKLAGNVLLVTTSFRVILVEVGVWDIDNYHEVMDTFRSALGELLVPIYPYFAYAAKVSWDEAVYLLDSINITVMEWLVRLYDITCEGPKAPGYVLTNMLVLVIFVLLYQSKLLYLVNMTARSFVVFYDGNTISKLASITFVVSMTTFFRFGIQVLATLVNFLVFFRPTESHGHSFNLHPFDVDCNNAIGISEIPMINYSVGGFERFNALAASLLQLILIPLMLSVLFNSVIPGVPEGTEFPEVLEVELWATLQLFHSWKMREAELKLRHQQDQTHSRLGLMESETLVIEEMSEEIIELSRCIRSMNEQKMMALISTREAKDDLERTRTRSDGMNALMLTQEIQYNTRVRETLDVNINEAQETLDEMEISLRRARRELLLRYGVLTLGGQIEEDNFHDISHENQHLPKFPNLGPASIIVSPSRLSRQMRALKAASKQGSISDGVMEHAARDIFLAEEDLSLVSLSGGQERYTLERFMDDESMLDYEEEERETRIMDDAIPDDSSQLGALQELGIEYNDDTEYKDDEIVGDLTVDYKDDDRMIYGGDDDYESKDDSIMHNYDDDGMDGIDEDDGILDPSDLLIEDTFPDYEGIDEYDDEITKSTLPLDDSLDDEFDYTIRIKEHTSLPSPALVFAMIRRYPEEVIWILSTYFGCLWYKFKQLLKLTVGWWDLELIRAMKIREFAAEYDETPLSDNAQELAMIGATSFSHSLIWQLFPGGIVLSKFAEAINACPLYVDANVINGVPPLLPGWIIRSPTLRKMLFWLPSGLFNAIFTFDERKYDMATNRIVPCIMSLTQYFTILALAYKPHIKWLYIYAAMSFMRNSFYSLGGFTEIHGIDLTWIGMLRSWVFLRLSSFNFIVDWCSYLTIWILDKCRPRPVEERSQGEVDGDGERSEESYE</sequence>
<feature type="transmembrane region" description="Helical" evidence="3">
    <location>
        <begin position="1200"/>
        <end position="1229"/>
    </location>
</feature>
<feature type="transmembrane region" description="Helical" evidence="3">
    <location>
        <begin position="691"/>
        <end position="718"/>
    </location>
</feature>
<organism evidence="4">
    <name type="scientific">Octactis speculum</name>
    <dbReference type="NCBI Taxonomy" id="3111310"/>
    <lineage>
        <taxon>Eukaryota</taxon>
        <taxon>Sar</taxon>
        <taxon>Stramenopiles</taxon>
        <taxon>Ochrophyta</taxon>
        <taxon>Dictyochophyceae</taxon>
        <taxon>Dictyochales</taxon>
        <taxon>Dictyochaceae</taxon>
        <taxon>Octactis</taxon>
    </lineage>
</organism>
<feature type="region of interest" description="Disordered" evidence="2">
    <location>
        <begin position="166"/>
        <end position="188"/>
    </location>
</feature>
<feature type="region of interest" description="Disordered" evidence="2">
    <location>
        <begin position="925"/>
        <end position="950"/>
    </location>
</feature>
<feature type="compositionally biased region" description="Basic and acidic residues" evidence="2">
    <location>
        <begin position="925"/>
        <end position="939"/>
    </location>
</feature>
<keyword evidence="3" id="KW-1133">Transmembrane helix</keyword>
<evidence type="ECO:0000313" key="4">
    <source>
        <dbReference type="EMBL" id="CAD9374423.1"/>
    </source>
</evidence>
<dbReference type="SMART" id="SM01411">
    <property type="entry name" value="Ephrin_rec_like"/>
    <property type="match status" value="2"/>
</dbReference>
<dbReference type="SUPFAM" id="SSF57184">
    <property type="entry name" value="Growth factor receptor domain"/>
    <property type="match status" value="1"/>
</dbReference>
<dbReference type="EMBL" id="HBGS01004300">
    <property type="protein sequence ID" value="CAD9374423.1"/>
    <property type="molecule type" value="Transcribed_RNA"/>
</dbReference>